<name>A0ABR8A498_9CYAN</name>
<dbReference type="InterPro" id="IPR013656">
    <property type="entry name" value="PAS_4"/>
</dbReference>
<dbReference type="SMART" id="SM00448">
    <property type="entry name" value="REC"/>
    <property type="match status" value="1"/>
</dbReference>
<accession>A0ABR8A498</accession>
<evidence type="ECO:0000256" key="10">
    <source>
        <dbReference type="SAM" id="Coils"/>
    </source>
</evidence>
<evidence type="ECO:0000256" key="1">
    <source>
        <dbReference type="ARBA" id="ARBA00000085"/>
    </source>
</evidence>
<dbReference type="InterPro" id="IPR004358">
    <property type="entry name" value="Sig_transdc_His_kin-like_C"/>
</dbReference>
<keyword evidence="10" id="KW-0175">Coiled coil</keyword>
<keyword evidence="11" id="KW-1133">Transmembrane helix</keyword>
<dbReference type="PANTHER" id="PTHR43065">
    <property type="entry name" value="SENSOR HISTIDINE KINASE"/>
    <property type="match status" value="1"/>
</dbReference>
<dbReference type="Gene3D" id="3.40.50.2300">
    <property type="match status" value="1"/>
</dbReference>
<keyword evidence="5" id="KW-0547">Nucleotide-binding</keyword>
<evidence type="ECO:0000259" key="12">
    <source>
        <dbReference type="PROSITE" id="PS50109"/>
    </source>
</evidence>
<dbReference type="CDD" id="cd00130">
    <property type="entry name" value="PAS"/>
    <property type="match status" value="2"/>
</dbReference>
<dbReference type="Pfam" id="PF02518">
    <property type="entry name" value="HATPase_c"/>
    <property type="match status" value="1"/>
</dbReference>
<evidence type="ECO:0000256" key="2">
    <source>
        <dbReference type="ARBA" id="ARBA00012438"/>
    </source>
</evidence>
<reference evidence="16 17" key="1">
    <citation type="journal article" date="2020" name="ISME J.">
        <title>Comparative genomics reveals insights into cyanobacterial evolution and habitat adaptation.</title>
        <authorList>
            <person name="Chen M.Y."/>
            <person name="Teng W.K."/>
            <person name="Zhao L."/>
            <person name="Hu C.X."/>
            <person name="Zhou Y.K."/>
            <person name="Han B.P."/>
            <person name="Song L.R."/>
            <person name="Shu W.S."/>
        </authorList>
    </citation>
    <scope>NUCLEOTIDE SEQUENCE [LARGE SCALE GENOMIC DNA]</scope>
    <source>
        <strain evidence="16 17">FACHB-288</strain>
    </source>
</reference>
<evidence type="ECO:0000256" key="11">
    <source>
        <dbReference type="SAM" id="Phobius"/>
    </source>
</evidence>
<evidence type="ECO:0000256" key="6">
    <source>
        <dbReference type="ARBA" id="ARBA00022777"/>
    </source>
</evidence>
<dbReference type="SMART" id="SM00388">
    <property type="entry name" value="HisKA"/>
    <property type="match status" value="1"/>
</dbReference>
<dbReference type="SUPFAM" id="SSF55874">
    <property type="entry name" value="ATPase domain of HSP90 chaperone/DNA topoisomerase II/histidine kinase"/>
    <property type="match status" value="1"/>
</dbReference>
<feature type="transmembrane region" description="Helical" evidence="11">
    <location>
        <begin position="183"/>
        <end position="204"/>
    </location>
</feature>
<feature type="coiled-coil region" evidence="10">
    <location>
        <begin position="112"/>
        <end position="181"/>
    </location>
</feature>
<dbReference type="InterPro" id="IPR035965">
    <property type="entry name" value="PAS-like_dom_sf"/>
</dbReference>
<dbReference type="CDD" id="cd00156">
    <property type="entry name" value="REC"/>
    <property type="match status" value="1"/>
</dbReference>
<dbReference type="PRINTS" id="PR00344">
    <property type="entry name" value="BCTRLSENSOR"/>
</dbReference>
<dbReference type="CDD" id="cd00082">
    <property type="entry name" value="HisKA"/>
    <property type="match status" value="1"/>
</dbReference>
<dbReference type="InterPro" id="IPR036097">
    <property type="entry name" value="HisK_dim/P_sf"/>
</dbReference>
<evidence type="ECO:0000259" key="14">
    <source>
        <dbReference type="PROSITE" id="PS50112"/>
    </source>
</evidence>
<dbReference type="InterPro" id="IPR003661">
    <property type="entry name" value="HisK_dim/P_dom"/>
</dbReference>
<keyword evidence="6" id="KW-0418">Kinase</keyword>
<keyword evidence="7" id="KW-0067">ATP-binding</keyword>
<feature type="modified residue" description="4-aspartylphosphate" evidence="9">
    <location>
        <position position="776"/>
    </location>
</feature>
<dbReference type="InterPro" id="IPR007891">
    <property type="entry name" value="CHASE3"/>
</dbReference>
<keyword evidence="8" id="KW-0902">Two-component regulatory system</keyword>
<dbReference type="PANTHER" id="PTHR43065:SF46">
    <property type="entry name" value="C4-DICARBOXYLATE TRANSPORT SENSOR PROTEIN DCTB"/>
    <property type="match status" value="1"/>
</dbReference>
<dbReference type="Gene3D" id="3.30.450.20">
    <property type="entry name" value="PAS domain"/>
    <property type="match status" value="2"/>
</dbReference>
<sequence>MMKWSVIQKLRALFILVLAVLFTNAVVSYSTTMSLIHNQQWAISSQEVITQFATLNSSFQNAEITQRKYLLTDNPDDLAIYLQARQKIAKNLEIVQQLNHPGRNQQLITLLTEKITQKLNILQREISVAQNQGGNAVKNLVLSDEKQNLNLEIQQLIDKHIAAEKNQLQQHSQKLQATTNKSITIFLLATFIDLIIVALLYDLLWRYVNKLQHTELDLRQSKNRLRAIIDAEPECIKLIARDGRLLEINACGLAMLEVETAESLIGKAIDSAIAPEYREAFADLHKRVCQGEKGTLEYEIVGFKGTRRWLETHAVPLRNETDGTFLHLAVTRDITQRQQAQQKISEQAALLDVATDAILVRNIHNQILFWNQGAERLYGWKQEEVLGKNVVDILYRNTSPQLQDAFFQVIQKGEWRGELQQLTKNGAEVIVESRWTLMRDEKNQPKSILSVSTEITEKKQLEAQLLRSQRLESIGTLAGGIAHDLNNVLAPVLMSVELLQMKLHDQQSQRVLQTLENNVKRGANLLKQVLSFARGIEGKRTIVPMKHIIAEIEQIVNQTFPKSITCNVEISEHLWYVSGNITQLHQVFMNLVVNARDAMPKGGILKILLENVVITDNSHLQPGSYVVISVMDTGVGISPEIRERIFEPFFTTKDLGKGTGLGLSTALGIIKNHGGFVHVDSEIGKGTTFKVYLPAVGDAYGNLKEERTPQVQTKELDTTAGNGELILLVDDEAGIREITKSSLETYNYRVLTASDGEEAVAIYAQYQQQINIVLLDMMMPAMDGAIAIRQLKAINPHIKIIVMSGLLSNHNKREIANMGVRAFLSKPCTVNELLQAITAINIPH</sequence>
<dbReference type="SMART" id="SM00387">
    <property type="entry name" value="HATPase_c"/>
    <property type="match status" value="1"/>
</dbReference>
<evidence type="ECO:0000256" key="5">
    <source>
        <dbReference type="ARBA" id="ARBA00022741"/>
    </source>
</evidence>
<dbReference type="SMART" id="SM00091">
    <property type="entry name" value="PAS"/>
    <property type="match status" value="2"/>
</dbReference>
<comment type="catalytic activity">
    <reaction evidence="1">
        <text>ATP + protein L-histidine = ADP + protein N-phospho-L-histidine.</text>
        <dbReference type="EC" id="2.7.13.3"/>
    </reaction>
</comment>
<feature type="domain" description="PAC" evidence="15">
    <location>
        <begin position="294"/>
        <end position="346"/>
    </location>
</feature>
<proteinExistence type="predicted"/>
<keyword evidence="4" id="KW-0808">Transferase</keyword>
<feature type="domain" description="PAS" evidence="14">
    <location>
        <begin position="343"/>
        <end position="413"/>
    </location>
</feature>
<dbReference type="SMART" id="SM00086">
    <property type="entry name" value="PAC"/>
    <property type="match status" value="2"/>
</dbReference>
<dbReference type="Pfam" id="PF08448">
    <property type="entry name" value="PAS_4"/>
    <property type="match status" value="1"/>
</dbReference>
<dbReference type="PROSITE" id="PS50112">
    <property type="entry name" value="PAS"/>
    <property type="match status" value="1"/>
</dbReference>
<dbReference type="InterPro" id="IPR011006">
    <property type="entry name" value="CheY-like_superfamily"/>
</dbReference>
<organism evidence="16 17">
    <name type="scientific">Calothrix parietina FACHB-288</name>
    <dbReference type="NCBI Taxonomy" id="2692896"/>
    <lineage>
        <taxon>Bacteria</taxon>
        <taxon>Bacillati</taxon>
        <taxon>Cyanobacteriota</taxon>
        <taxon>Cyanophyceae</taxon>
        <taxon>Nostocales</taxon>
        <taxon>Calotrichaceae</taxon>
        <taxon>Calothrix</taxon>
    </lineage>
</organism>
<dbReference type="InterPro" id="IPR000700">
    <property type="entry name" value="PAS-assoc_C"/>
</dbReference>
<evidence type="ECO:0000256" key="3">
    <source>
        <dbReference type="ARBA" id="ARBA00022553"/>
    </source>
</evidence>
<dbReference type="InterPro" id="IPR005467">
    <property type="entry name" value="His_kinase_dom"/>
</dbReference>
<dbReference type="PROSITE" id="PS50113">
    <property type="entry name" value="PAC"/>
    <property type="match status" value="2"/>
</dbReference>
<dbReference type="SUPFAM" id="SSF47384">
    <property type="entry name" value="Homodimeric domain of signal transducing histidine kinase"/>
    <property type="match status" value="1"/>
</dbReference>
<dbReference type="Pfam" id="PF05227">
    <property type="entry name" value="CHASE3"/>
    <property type="match status" value="1"/>
</dbReference>
<dbReference type="SUPFAM" id="SSF52172">
    <property type="entry name" value="CheY-like"/>
    <property type="match status" value="1"/>
</dbReference>
<dbReference type="Gene3D" id="1.10.287.130">
    <property type="match status" value="1"/>
</dbReference>
<dbReference type="InterPro" id="IPR003594">
    <property type="entry name" value="HATPase_dom"/>
</dbReference>
<dbReference type="RefSeq" id="WP_190538541.1">
    <property type="nucleotide sequence ID" value="NZ_CAWPNO010000062.1"/>
</dbReference>
<dbReference type="EMBL" id="JACJQH010000003">
    <property type="protein sequence ID" value="MBD2194404.1"/>
    <property type="molecule type" value="Genomic_DNA"/>
</dbReference>
<feature type="domain" description="Histidine kinase" evidence="12">
    <location>
        <begin position="480"/>
        <end position="697"/>
    </location>
</feature>
<comment type="caution">
    <text evidence="16">The sequence shown here is derived from an EMBL/GenBank/DDBJ whole genome shotgun (WGS) entry which is preliminary data.</text>
</comment>
<evidence type="ECO:0000256" key="8">
    <source>
        <dbReference type="ARBA" id="ARBA00023012"/>
    </source>
</evidence>
<keyword evidence="3 9" id="KW-0597">Phosphoprotein</keyword>
<dbReference type="CDD" id="cd19410">
    <property type="entry name" value="HK9-like_sensor"/>
    <property type="match status" value="1"/>
</dbReference>
<dbReference type="EC" id="2.7.13.3" evidence="2"/>
<dbReference type="Gene3D" id="3.30.565.10">
    <property type="entry name" value="Histidine kinase-like ATPase, C-terminal domain"/>
    <property type="match status" value="1"/>
</dbReference>
<evidence type="ECO:0000256" key="7">
    <source>
        <dbReference type="ARBA" id="ARBA00022840"/>
    </source>
</evidence>
<dbReference type="Pfam" id="PF00989">
    <property type="entry name" value="PAS"/>
    <property type="match status" value="1"/>
</dbReference>
<dbReference type="InterPro" id="IPR036890">
    <property type="entry name" value="HATPase_C_sf"/>
</dbReference>
<feature type="domain" description="Response regulatory" evidence="13">
    <location>
        <begin position="725"/>
        <end position="841"/>
    </location>
</feature>
<dbReference type="Proteomes" id="UP000658514">
    <property type="component" value="Unassembled WGS sequence"/>
</dbReference>
<keyword evidence="17" id="KW-1185">Reference proteome</keyword>
<evidence type="ECO:0000256" key="9">
    <source>
        <dbReference type="PROSITE-ProRule" id="PRU00169"/>
    </source>
</evidence>
<evidence type="ECO:0000259" key="15">
    <source>
        <dbReference type="PROSITE" id="PS50113"/>
    </source>
</evidence>
<evidence type="ECO:0000259" key="13">
    <source>
        <dbReference type="PROSITE" id="PS50110"/>
    </source>
</evidence>
<dbReference type="PROSITE" id="PS50110">
    <property type="entry name" value="RESPONSE_REGULATORY"/>
    <property type="match status" value="1"/>
</dbReference>
<evidence type="ECO:0000256" key="4">
    <source>
        <dbReference type="ARBA" id="ARBA00022679"/>
    </source>
</evidence>
<dbReference type="Pfam" id="PF00512">
    <property type="entry name" value="HisKA"/>
    <property type="match status" value="1"/>
</dbReference>
<dbReference type="InterPro" id="IPR001789">
    <property type="entry name" value="Sig_transdc_resp-reg_receiver"/>
</dbReference>
<evidence type="ECO:0000313" key="16">
    <source>
        <dbReference type="EMBL" id="MBD2194404.1"/>
    </source>
</evidence>
<feature type="domain" description="PAC" evidence="15">
    <location>
        <begin position="415"/>
        <end position="467"/>
    </location>
</feature>
<protein>
    <recommendedName>
        <fullName evidence="2">histidine kinase</fullName>
        <ecNumber evidence="2">2.7.13.3</ecNumber>
    </recommendedName>
</protein>
<dbReference type="NCBIfam" id="TIGR00229">
    <property type="entry name" value="sensory_box"/>
    <property type="match status" value="2"/>
</dbReference>
<dbReference type="SUPFAM" id="SSF55785">
    <property type="entry name" value="PYP-like sensor domain (PAS domain)"/>
    <property type="match status" value="2"/>
</dbReference>
<dbReference type="Pfam" id="PF00072">
    <property type="entry name" value="Response_reg"/>
    <property type="match status" value="1"/>
</dbReference>
<gene>
    <name evidence="16" type="ORF">H6G24_02695</name>
</gene>
<dbReference type="PROSITE" id="PS50109">
    <property type="entry name" value="HIS_KIN"/>
    <property type="match status" value="1"/>
</dbReference>
<keyword evidence="11" id="KW-0812">Transmembrane</keyword>
<dbReference type="InterPro" id="IPR013767">
    <property type="entry name" value="PAS_fold"/>
</dbReference>
<evidence type="ECO:0000313" key="17">
    <source>
        <dbReference type="Proteomes" id="UP000658514"/>
    </source>
</evidence>
<dbReference type="InterPro" id="IPR001610">
    <property type="entry name" value="PAC"/>
</dbReference>
<dbReference type="InterPro" id="IPR000014">
    <property type="entry name" value="PAS"/>
</dbReference>
<keyword evidence="11" id="KW-0472">Membrane</keyword>